<feature type="compositionally biased region" description="Acidic residues" evidence="1">
    <location>
        <begin position="333"/>
        <end position="342"/>
    </location>
</feature>
<feature type="compositionally biased region" description="Basic and acidic residues" evidence="1">
    <location>
        <begin position="32"/>
        <end position="42"/>
    </location>
</feature>
<feature type="region of interest" description="Disordered" evidence="1">
    <location>
        <begin position="20"/>
        <end position="42"/>
    </location>
</feature>
<accession>A0AAD1X7F8</accession>
<evidence type="ECO:0000313" key="2">
    <source>
        <dbReference type="EMBL" id="CAI2361577.1"/>
    </source>
</evidence>
<protein>
    <submittedName>
        <fullName evidence="2">Uncharacterized protein</fullName>
    </submittedName>
</protein>
<gene>
    <name evidence="2" type="ORF">ECRASSUSDP1_LOCUS2888</name>
</gene>
<reference evidence="2" key="1">
    <citation type="submission" date="2023-07" db="EMBL/GenBank/DDBJ databases">
        <authorList>
            <consortium name="AG Swart"/>
            <person name="Singh M."/>
            <person name="Singh A."/>
            <person name="Seah K."/>
            <person name="Emmerich C."/>
        </authorList>
    </citation>
    <scope>NUCLEOTIDE SEQUENCE</scope>
    <source>
        <strain evidence="2">DP1</strain>
    </source>
</reference>
<dbReference type="Proteomes" id="UP001295684">
    <property type="component" value="Unassembled WGS sequence"/>
</dbReference>
<evidence type="ECO:0000313" key="3">
    <source>
        <dbReference type="Proteomes" id="UP001295684"/>
    </source>
</evidence>
<proteinExistence type="predicted"/>
<feature type="compositionally biased region" description="Low complexity" evidence="1">
    <location>
        <begin position="317"/>
        <end position="327"/>
    </location>
</feature>
<feature type="region of interest" description="Disordered" evidence="1">
    <location>
        <begin position="378"/>
        <end position="397"/>
    </location>
</feature>
<comment type="caution">
    <text evidence="2">The sequence shown here is derived from an EMBL/GenBank/DDBJ whole genome shotgun (WGS) entry which is preliminary data.</text>
</comment>
<dbReference type="EMBL" id="CAMPGE010002766">
    <property type="protein sequence ID" value="CAI2361577.1"/>
    <property type="molecule type" value="Genomic_DNA"/>
</dbReference>
<keyword evidence="3" id="KW-1185">Reference proteome</keyword>
<name>A0AAD1X7F8_EUPCR</name>
<organism evidence="2 3">
    <name type="scientific">Euplotes crassus</name>
    <dbReference type="NCBI Taxonomy" id="5936"/>
    <lineage>
        <taxon>Eukaryota</taxon>
        <taxon>Sar</taxon>
        <taxon>Alveolata</taxon>
        <taxon>Ciliophora</taxon>
        <taxon>Intramacronucleata</taxon>
        <taxon>Spirotrichea</taxon>
        <taxon>Hypotrichia</taxon>
        <taxon>Euplotida</taxon>
        <taxon>Euplotidae</taxon>
        <taxon>Moneuplotes</taxon>
    </lineage>
</organism>
<sequence length="397" mass="44859">MNNSACGWKAPMKHYQAELARNPPRNYKPRRKNDCRERSKGSNLRTEEVSIFSLIDALPPNAQSTASVANSKTKALIKETLCKLMHQNKNKVLKAKMTRKGANSLADLANKNIRRHRVGKKKPKYKPTVIHFSSKEIPQEDGGRRKAIKGALIPLSNTSEVKKRARPMSTNKVKRIIFSQNPKSSKVTGSPGKFEIDPMSIDLSSKSCCGKLQKTFVNEPNVLSDSEGQTKFQNNPIKNWTILVGKATQNFSGPSKAELALFQFRRTKMMIMRLVEKISKLFLNYKEKQRQKQLNTKNIISNRTKSNEIQSGLETFSESSSDLSCDLSRGESDNEEDKESEDITTSRLEENQRRIILKSTKKVIAKLEIIPEASVRLEETLLKKNPRGRANSSKIAK</sequence>
<dbReference type="AlphaFoldDB" id="A0AAD1X7F8"/>
<feature type="region of interest" description="Disordered" evidence="1">
    <location>
        <begin position="313"/>
        <end position="346"/>
    </location>
</feature>
<evidence type="ECO:0000256" key="1">
    <source>
        <dbReference type="SAM" id="MobiDB-lite"/>
    </source>
</evidence>